<dbReference type="PANTHER" id="PTHR15117:SF9">
    <property type="entry name" value="ATAXIN-7-LIKE PROTEIN 1"/>
    <property type="match status" value="1"/>
</dbReference>
<accession>A0A3B5A7H3</accession>
<dbReference type="STRING" id="144197.ENSSPAP00000017338"/>
<dbReference type="PANTHER" id="PTHR15117">
    <property type="entry name" value="ATAXIN 7 RELATED"/>
    <property type="match status" value="1"/>
</dbReference>
<name>A0A3B5A7H3_9TELE</name>
<proteinExistence type="predicted"/>
<protein>
    <submittedName>
        <fullName evidence="1">Uncharacterized protein</fullName>
    </submittedName>
</protein>
<dbReference type="GeneTree" id="ENSGT00940000158612"/>
<evidence type="ECO:0000313" key="1">
    <source>
        <dbReference type="Ensembl" id="ENSSPAP00000017338.1"/>
    </source>
</evidence>
<sequence>GDVSVSRSFVFSAAASKQQERRAMATLDRQIPSPDTFLCEPWSSFVSAAKLRFVDSKFARRHYYRLQKSNIIQFPALEDFCLVVCHVCSKVVTPRGILTHYGKAHTPPQGAVVHFTVAHKCGYHQLSHRQCLCI</sequence>
<dbReference type="InterPro" id="IPR052237">
    <property type="entry name" value="Ataxin-7-like_regulator"/>
</dbReference>
<dbReference type="Ensembl" id="ENSSPAT00000017606.1">
    <property type="protein sequence ID" value="ENSSPAP00000017338.1"/>
    <property type="gene ID" value="ENSSPAG00000013072.1"/>
</dbReference>
<dbReference type="AlphaFoldDB" id="A0A3B5A7H3"/>
<organism evidence="1">
    <name type="scientific">Stegastes partitus</name>
    <name type="common">bicolor damselfish</name>
    <dbReference type="NCBI Taxonomy" id="144197"/>
    <lineage>
        <taxon>Eukaryota</taxon>
        <taxon>Metazoa</taxon>
        <taxon>Chordata</taxon>
        <taxon>Craniata</taxon>
        <taxon>Vertebrata</taxon>
        <taxon>Euteleostomi</taxon>
        <taxon>Actinopterygii</taxon>
        <taxon>Neopterygii</taxon>
        <taxon>Teleostei</taxon>
        <taxon>Neoteleostei</taxon>
        <taxon>Acanthomorphata</taxon>
        <taxon>Ovalentaria</taxon>
        <taxon>Pomacentridae</taxon>
        <taxon>Stegastes</taxon>
    </lineage>
</organism>
<reference evidence="1" key="1">
    <citation type="submission" date="2023-09" db="UniProtKB">
        <authorList>
            <consortium name="Ensembl"/>
        </authorList>
    </citation>
    <scope>IDENTIFICATION</scope>
</reference>